<protein>
    <submittedName>
        <fullName evidence="1">Uncharacterized protein</fullName>
    </submittedName>
</protein>
<dbReference type="PROSITE" id="PS51257">
    <property type="entry name" value="PROKAR_LIPOPROTEIN"/>
    <property type="match status" value="1"/>
</dbReference>
<sequence>MKKFTLTLTVTMLSIFSCFGQSSDFVGTFVNGSNSISIQFKRVGDEYHGLLAAVGASFAIRATGSFNKLNGEIYGLEGPMGFEATLTGTKMKVRATGYNGPFYKYSDLHNLGGFDLTSYMKDNSKPVNTINTQLNEMSPTEIVNDQYPELDNQGLLNIISGSQLVFYQRTSNVNDSMASSITYVNFCDNGTFSMNMDGSFIVEGDYGGNSQGVSGESSSGTWQLVSYQGQPAIYLQYYNGDTSLNPFNENEVRQGRWQRGNTQYALQRNKVRCN</sequence>
<evidence type="ECO:0000313" key="2">
    <source>
        <dbReference type="Proteomes" id="UP000558089"/>
    </source>
</evidence>
<dbReference type="RefSeq" id="WP_176620846.1">
    <property type="nucleotide sequence ID" value="NZ_WYET01000007.1"/>
</dbReference>
<dbReference type="Proteomes" id="UP000558089">
    <property type="component" value="Unassembled WGS sequence"/>
</dbReference>
<keyword evidence="2" id="KW-1185">Reference proteome</keyword>
<comment type="caution">
    <text evidence="1">The sequence shown here is derived from an EMBL/GenBank/DDBJ whole genome shotgun (WGS) entry which is preliminary data.</text>
</comment>
<proteinExistence type="predicted"/>
<evidence type="ECO:0000313" key="1">
    <source>
        <dbReference type="EMBL" id="NVN19232.1"/>
    </source>
</evidence>
<organism evidence="1 2">
    <name type="scientific">Flagellimonas chongwuensis</name>
    <dbReference type="NCBI Taxonomy" id="2697365"/>
    <lineage>
        <taxon>Bacteria</taxon>
        <taxon>Pseudomonadati</taxon>
        <taxon>Bacteroidota</taxon>
        <taxon>Flavobacteriia</taxon>
        <taxon>Flavobacteriales</taxon>
        <taxon>Flavobacteriaceae</taxon>
        <taxon>Flagellimonas</taxon>
    </lineage>
</organism>
<dbReference type="EMBL" id="WYET01000007">
    <property type="protein sequence ID" value="NVN19232.1"/>
    <property type="molecule type" value="Genomic_DNA"/>
</dbReference>
<dbReference type="AlphaFoldDB" id="A0A850NL15"/>
<name>A0A850NL15_9FLAO</name>
<accession>A0A850NL15</accession>
<reference evidence="1 2" key="1">
    <citation type="submission" date="2020-01" db="EMBL/GenBank/DDBJ databases">
        <title>Draft Genome Analysis of Muricauda sp. HICW Isolated from coastal seawater of PR China.</title>
        <authorList>
            <person name="Chen M.-X."/>
        </authorList>
    </citation>
    <scope>NUCLEOTIDE SEQUENCE [LARGE SCALE GENOMIC DNA]</scope>
    <source>
        <strain evidence="1 2">HICW</strain>
    </source>
</reference>
<gene>
    <name evidence="1" type="ORF">GUA46_12855</name>
</gene>